<accession>A0AB39UYJ7</accession>
<feature type="domain" description="Cysteinyl-tRNA synthetase class Ia DALR" evidence="12">
    <location>
        <begin position="159"/>
        <end position="221"/>
    </location>
</feature>
<evidence type="ECO:0000256" key="3">
    <source>
        <dbReference type="ARBA" id="ARBA00005594"/>
    </source>
</evidence>
<dbReference type="InterPro" id="IPR056411">
    <property type="entry name" value="CysS_C"/>
</dbReference>
<dbReference type="Gene3D" id="1.20.120.1910">
    <property type="entry name" value="Cysteine-tRNA ligase, C-terminal anti-codon recognition domain"/>
    <property type="match status" value="1"/>
</dbReference>
<dbReference type="Pfam" id="PF01406">
    <property type="entry name" value="tRNA-synt_1e"/>
    <property type="match status" value="1"/>
</dbReference>
<keyword evidence="11" id="KW-0030">Aminoacyl-tRNA synthetase</keyword>
<dbReference type="InterPro" id="IPR014729">
    <property type="entry name" value="Rossmann-like_a/b/a_fold"/>
</dbReference>
<dbReference type="CDD" id="cd07963">
    <property type="entry name" value="Anticodon_Ia_Cys"/>
    <property type="match status" value="1"/>
</dbReference>
<organism evidence="13">
    <name type="scientific">Thermohahella caldifontis</name>
    <dbReference type="NCBI Taxonomy" id="3142973"/>
    <lineage>
        <taxon>Bacteria</taxon>
        <taxon>Pseudomonadati</taxon>
        <taxon>Pseudomonadota</taxon>
        <taxon>Gammaproteobacteria</taxon>
        <taxon>Oceanospirillales</taxon>
        <taxon>Hahellaceae</taxon>
        <taxon>Thermohahella</taxon>
    </lineage>
</organism>
<evidence type="ECO:0000256" key="11">
    <source>
        <dbReference type="ARBA" id="ARBA00023146"/>
    </source>
</evidence>
<evidence type="ECO:0000259" key="12">
    <source>
        <dbReference type="SMART" id="SM00840"/>
    </source>
</evidence>
<evidence type="ECO:0000256" key="2">
    <source>
        <dbReference type="ARBA" id="ARBA00004496"/>
    </source>
</evidence>
<gene>
    <name evidence="13" type="ORF">AAIA72_05380</name>
</gene>
<evidence type="ECO:0000256" key="6">
    <source>
        <dbReference type="ARBA" id="ARBA00022598"/>
    </source>
</evidence>
<evidence type="ECO:0000256" key="7">
    <source>
        <dbReference type="ARBA" id="ARBA00022723"/>
    </source>
</evidence>
<sequence>MEAGQAGRGGLAVTLGEGRPGWHIECSAMSMKYLGETFDIHGGGPDLKFPHHENEIAQSEAATGHEFARYWMHAGAVRVNKEKMSKSLGNFFTIRDVLKTHPAEVIRFFLVSSHYRSPIDYSEDSLNEARQGLDRLYNALAGLPPAVGEKPVSGDWSERFENAMLDDFNSREAIAVLFDMAREINRLKKDGRTDEASDLGALMVRLAEPLGVLQQAPEAFLQGRKTGEGRISVEEIEALIQARTEARARKDWAESDRIRDLLKEKGVLVKDGREGTTWQWEA</sequence>
<comment type="similarity">
    <text evidence="3">Belongs to the class-I aminoacyl-tRNA synthetase family.</text>
</comment>
<protein>
    <recommendedName>
        <fullName evidence="5">Cysteine--tRNA ligase</fullName>
    </recommendedName>
</protein>
<dbReference type="PANTHER" id="PTHR10890:SF3">
    <property type="entry name" value="CYSTEINE--TRNA LIGASE, CYTOPLASMIC"/>
    <property type="match status" value="1"/>
</dbReference>
<dbReference type="Gene3D" id="3.40.50.620">
    <property type="entry name" value="HUPs"/>
    <property type="match status" value="1"/>
</dbReference>
<dbReference type="SUPFAM" id="SSF52374">
    <property type="entry name" value="Nucleotidylyl transferase"/>
    <property type="match status" value="1"/>
</dbReference>
<keyword evidence="9" id="KW-0862">Zinc</keyword>
<keyword evidence="8" id="KW-0547">Nucleotide-binding</keyword>
<evidence type="ECO:0000256" key="1">
    <source>
        <dbReference type="ARBA" id="ARBA00001947"/>
    </source>
</evidence>
<evidence type="ECO:0000256" key="4">
    <source>
        <dbReference type="ARBA" id="ARBA00011245"/>
    </source>
</evidence>
<dbReference type="KEGG" id="tcd:AAIA72_05380"/>
<dbReference type="GO" id="GO:0005524">
    <property type="term" value="F:ATP binding"/>
    <property type="evidence" value="ECO:0007669"/>
    <property type="project" value="UniProtKB-KW"/>
</dbReference>
<dbReference type="AlphaFoldDB" id="A0AB39UYJ7"/>
<dbReference type="InterPro" id="IPR032678">
    <property type="entry name" value="tRNA-synt_1_cat_dom"/>
</dbReference>
<dbReference type="PRINTS" id="PR00983">
    <property type="entry name" value="TRNASYNTHCYS"/>
</dbReference>
<dbReference type="GO" id="GO:0006423">
    <property type="term" value="P:cysteinyl-tRNA aminoacylation"/>
    <property type="evidence" value="ECO:0007669"/>
    <property type="project" value="InterPro"/>
</dbReference>
<evidence type="ECO:0000256" key="9">
    <source>
        <dbReference type="ARBA" id="ARBA00022833"/>
    </source>
</evidence>
<reference evidence="13" key="1">
    <citation type="submission" date="2024-05" db="EMBL/GenBank/DDBJ databases">
        <title>Genome sequencing of novel strain.</title>
        <authorList>
            <person name="Ganbat D."/>
            <person name="Ganbat S."/>
            <person name="Lee S.-J."/>
        </authorList>
    </citation>
    <scope>NUCLEOTIDE SEQUENCE</scope>
    <source>
        <strain evidence="13">SMD15-11</strain>
    </source>
</reference>
<comment type="subunit">
    <text evidence="4">Monomer.</text>
</comment>
<proteinExistence type="inferred from homology"/>
<evidence type="ECO:0000256" key="10">
    <source>
        <dbReference type="ARBA" id="ARBA00022840"/>
    </source>
</evidence>
<dbReference type="InterPro" id="IPR009080">
    <property type="entry name" value="tRNAsynth_Ia_anticodon-bd"/>
</dbReference>
<dbReference type="Pfam" id="PF09190">
    <property type="entry name" value="DALR_2"/>
    <property type="match status" value="1"/>
</dbReference>
<dbReference type="SUPFAM" id="SSF47323">
    <property type="entry name" value="Anticodon-binding domain of a subclass of class I aminoacyl-tRNA synthetases"/>
    <property type="match status" value="1"/>
</dbReference>
<dbReference type="GO" id="GO:0005829">
    <property type="term" value="C:cytosol"/>
    <property type="evidence" value="ECO:0007669"/>
    <property type="project" value="TreeGrafter"/>
</dbReference>
<evidence type="ECO:0000256" key="5">
    <source>
        <dbReference type="ARBA" id="ARBA00014738"/>
    </source>
</evidence>
<dbReference type="EMBL" id="CP154858">
    <property type="protein sequence ID" value="XDT73402.1"/>
    <property type="molecule type" value="Genomic_DNA"/>
</dbReference>
<dbReference type="PANTHER" id="PTHR10890">
    <property type="entry name" value="CYSTEINYL-TRNA SYNTHETASE"/>
    <property type="match status" value="1"/>
</dbReference>
<evidence type="ECO:0000256" key="8">
    <source>
        <dbReference type="ARBA" id="ARBA00022741"/>
    </source>
</evidence>
<dbReference type="SMART" id="SM00840">
    <property type="entry name" value="DALR_2"/>
    <property type="match status" value="1"/>
</dbReference>
<dbReference type="InterPro" id="IPR024909">
    <property type="entry name" value="Cys-tRNA/MSH_ligase"/>
</dbReference>
<comment type="subcellular location">
    <subcellularLocation>
        <location evidence="2">Cytoplasm</location>
    </subcellularLocation>
</comment>
<comment type="cofactor">
    <cofactor evidence="1">
        <name>Zn(2+)</name>
        <dbReference type="ChEBI" id="CHEBI:29105"/>
    </cofactor>
</comment>
<dbReference type="GO" id="GO:0004817">
    <property type="term" value="F:cysteine-tRNA ligase activity"/>
    <property type="evidence" value="ECO:0007669"/>
    <property type="project" value="InterPro"/>
</dbReference>
<dbReference type="GO" id="GO:0046872">
    <property type="term" value="F:metal ion binding"/>
    <property type="evidence" value="ECO:0007669"/>
    <property type="project" value="UniProtKB-KW"/>
</dbReference>
<keyword evidence="7" id="KW-0479">Metal-binding</keyword>
<dbReference type="InterPro" id="IPR015273">
    <property type="entry name" value="Cys-tRNA-synt_Ia_DALR"/>
</dbReference>
<dbReference type="Pfam" id="PF23493">
    <property type="entry name" value="CysS_C"/>
    <property type="match status" value="1"/>
</dbReference>
<keyword evidence="10" id="KW-0067">ATP-binding</keyword>
<evidence type="ECO:0000313" key="13">
    <source>
        <dbReference type="EMBL" id="XDT73402.1"/>
    </source>
</evidence>
<name>A0AB39UYJ7_9GAMM</name>
<keyword evidence="6" id="KW-0436">Ligase</keyword>